<dbReference type="SFLD" id="SFLDS00003">
    <property type="entry name" value="Haloacid_Dehalogenase"/>
    <property type="match status" value="1"/>
</dbReference>
<dbReference type="InterPro" id="IPR023299">
    <property type="entry name" value="ATPase_P-typ_cyto_dom_N"/>
</dbReference>
<protein>
    <recommendedName>
        <fullName evidence="3">Copper-exporting P-type ATPase</fullName>
    </recommendedName>
    <alternativeName>
        <fullName evidence="14">Copper-exporting P-type ATPase A</fullName>
    </alternativeName>
    <alternativeName>
        <fullName evidence="15">Cu(+)-exporting ATPase</fullName>
    </alternativeName>
</protein>
<keyword evidence="6 16" id="KW-0479">Metal-binding</keyword>
<evidence type="ECO:0000256" key="2">
    <source>
        <dbReference type="ARBA" id="ARBA00006024"/>
    </source>
</evidence>
<keyword evidence="7" id="KW-0677">Repeat</keyword>
<dbReference type="InterPro" id="IPR059000">
    <property type="entry name" value="ATPase_P-type_domA"/>
</dbReference>
<dbReference type="EMBL" id="CP159307">
    <property type="protein sequence ID" value="XCH34016.1"/>
    <property type="molecule type" value="Genomic_DNA"/>
</dbReference>
<keyword evidence="16" id="KW-1003">Cell membrane</keyword>
<keyword evidence="9 16" id="KW-0067">ATP-binding</keyword>
<dbReference type="InterPro" id="IPR036163">
    <property type="entry name" value="HMA_dom_sf"/>
</dbReference>
<comment type="similarity">
    <text evidence="2 16">Belongs to the cation transport ATPase (P-type) (TC 3.A.3) family. Type IB subfamily.</text>
</comment>
<feature type="transmembrane region" description="Helical" evidence="16">
    <location>
        <begin position="724"/>
        <end position="743"/>
    </location>
</feature>
<gene>
    <name evidence="18" type="ORF">ABV300_03815</name>
</gene>
<dbReference type="InterPro" id="IPR051014">
    <property type="entry name" value="Cation_Transport_ATPase_IB"/>
</dbReference>
<feature type="domain" description="HMA" evidence="17">
    <location>
        <begin position="75"/>
        <end position="141"/>
    </location>
</feature>
<evidence type="ECO:0000256" key="6">
    <source>
        <dbReference type="ARBA" id="ARBA00022723"/>
    </source>
</evidence>
<evidence type="ECO:0000256" key="1">
    <source>
        <dbReference type="ARBA" id="ARBA00004651"/>
    </source>
</evidence>
<dbReference type="PRINTS" id="PR00941">
    <property type="entry name" value="CDATPASE"/>
</dbReference>
<dbReference type="NCBIfam" id="TIGR01494">
    <property type="entry name" value="ATPase_P-type"/>
    <property type="match status" value="1"/>
</dbReference>
<evidence type="ECO:0000259" key="17">
    <source>
        <dbReference type="PROSITE" id="PS50846"/>
    </source>
</evidence>
<dbReference type="SFLD" id="SFLDG00002">
    <property type="entry name" value="C1.7:_P-type_atpase_like"/>
    <property type="match status" value="1"/>
</dbReference>
<keyword evidence="11 16" id="KW-1133">Transmembrane helix</keyword>
<dbReference type="Gene3D" id="3.40.50.1000">
    <property type="entry name" value="HAD superfamily/HAD-like"/>
    <property type="match status" value="1"/>
</dbReference>
<evidence type="ECO:0000256" key="3">
    <source>
        <dbReference type="ARBA" id="ARBA00015102"/>
    </source>
</evidence>
<dbReference type="Gene3D" id="3.30.70.100">
    <property type="match status" value="2"/>
</dbReference>
<dbReference type="CDD" id="cd00371">
    <property type="entry name" value="HMA"/>
    <property type="match status" value="2"/>
</dbReference>
<dbReference type="NCBIfam" id="TIGR01511">
    <property type="entry name" value="ATPase-IB1_Cu"/>
    <property type="match status" value="1"/>
</dbReference>
<evidence type="ECO:0000256" key="14">
    <source>
        <dbReference type="ARBA" id="ARBA00029719"/>
    </source>
</evidence>
<feature type="transmembrane region" description="Helical" evidence="16">
    <location>
        <begin position="156"/>
        <end position="177"/>
    </location>
</feature>
<dbReference type="SUPFAM" id="SSF55008">
    <property type="entry name" value="HMA, heavy metal-associated domain"/>
    <property type="match status" value="2"/>
</dbReference>
<dbReference type="SFLD" id="SFLDF00027">
    <property type="entry name" value="p-type_atpase"/>
    <property type="match status" value="1"/>
</dbReference>
<dbReference type="NCBIfam" id="TIGR00003">
    <property type="entry name" value="copper ion binding protein"/>
    <property type="match status" value="1"/>
</dbReference>
<dbReference type="Pfam" id="PF00403">
    <property type="entry name" value="HMA"/>
    <property type="match status" value="2"/>
</dbReference>
<dbReference type="InterPro" id="IPR036412">
    <property type="entry name" value="HAD-like_sf"/>
</dbReference>
<dbReference type="PROSITE" id="PS50846">
    <property type="entry name" value="HMA_2"/>
    <property type="match status" value="2"/>
</dbReference>
<dbReference type="Pfam" id="PF00122">
    <property type="entry name" value="E1-E2_ATPase"/>
    <property type="match status" value="1"/>
</dbReference>
<evidence type="ECO:0000256" key="11">
    <source>
        <dbReference type="ARBA" id="ARBA00022989"/>
    </source>
</evidence>
<dbReference type="NCBIfam" id="TIGR01525">
    <property type="entry name" value="ATPase-IB_hvy"/>
    <property type="match status" value="1"/>
</dbReference>
<dbReference type="AlphaFoldDB" id="A0AAU8GAP3"/>
<evidence type="ECO:0000256" key="10">
    <source>
        <dbReference type="ARBA" id="ARBA00022967"/>
    </source>
</evidence>
<dbReference type="Gene3D" id="3.40.1110.10">
    <property type="entry name" value="Calcium-transporting ATPase, cytoplasmic domain N"/>
    <property type="match status" value="1"/>
</dbReference>
<dbReference type="GO" id="GO:0019829">
    <property type="term" value="F:ATPase-coupled monoatomic cation transmembrane transporter activity"/>
    <property type="evidence" value="ECO:0007669"/>
    <property type="project" value="InterPro"/>
</dbReference>
<dbReference type="InterPro" id="IPR044492">
    <property type="entry name" value="P_typ_ATPase_HD_dom"/>
</dbReference>
<dbReference type="GO" id="GO:0016887">
    <property type="term" value="F:ATP hydrolysis activity"/>
    <property type="evidence" value="ECO:0007669"/>
    <property type="project" value="InterPro"/>
</dbReference>
<dbReference type="SUPFAM" id="SSF56784">
    <property type="entry name" value="HAD-like"/>
    <property type="match status" value="1"/>
</dbReference>
<dbReference type="InterPro" id="IPR018303">
    <property type="entry name" value="ATPase_P-typ_P_site"/>
</dbReference>
<dbReference type="SUPFAM" id="SSF81653">
    <property type="entry name" value="Calcium ATPase, transduction domain A"/>
    <property type="match status" value="1"/>
</dbReference>
<dbReference type="PANTHER" id="PTHR48085">
    <property type="entry name" value="CADMIUM/ZINC-TRANSPORTING ATPASE HMA2-RELATED"/>
    <property type="match status" value="1"/>
</dbReference>
<name>A0AAU8GAP3_9CHLR</name>
<feature type="transmembrane region" description="Helical" evidence="16">
    <location>
        <begin position="384"/>
        <end position="404"/>
    </location>
</feature>
<feature type="transmembrane region" description="Helical" evidence="16">
    <location>
        <begin position="410"/>
        <end position="435"/>
    </location>
</feature>
<evidence type="ECO:0000256" key="5">
    <source>
        <dbReference type="ARBA" id="ARBA00022692"/>
    </source>
</evidence>
<dbReference type="PRINTS" id="PR00119">
    <property type="entry name" value="CATATPASE"/>
</dbReference>
<feature type="transmembrane region" description="Helical" evidence="16">
    <location>
        <begin position="183"/>
        <end position="200"/>
    </location>
</feature>
<evidence type="ECO:0000256" key="7">
    <source>
        <dbReference type="ARBA" id="ARBA00022737"/>
    </source>
</evidence>
<dbReference type="InterPro" id="IPR023214">
    <property type="entry name" value="HAD_sf"/>
</dbReference>
<dbReference type="GO" id="GO:0005524">
    <property type="term" value="F:ATP binding"/>
    <property type="evidence" value="ECO:0007669"/>
    <property type="project" value="UniProtKB-UniRule"/>
</dbReference>
<feature type="domain" description="HMA" evidence="17">
    <location>
        <begin position="3"/>
        <end position="69"/>
    </location>
</feature>
<dbReference type="GO" id="GO:0005507">
    <property type="term" value="F:copper ion binding"/>
    <property type="evidence" value="ECO:0007669"/>
    <property type="project" value="InterPro"/>
</dbReference>
<evidence type="ECO:0000256" key="13">
    <source>
        <dbReference type="ARBA" id="ARBA00023136"/>
    </source>
</evidence>
<evidence type="ECO:0000313" key="18">
    <source>
        <dbReference type="EMBL" id="XCH34016.1"/>
    </source>
</evidence>
<dbReference type="InterPro" id="IPR008250">
    <property type="entry name" value="ATPase_P-typ_transduc_dom_A_sf"/>
</dbReference>
<feature type="transmembrane region" description="Helical" evidence="16">
    <location>
        <begin position="212"/>
        <end position="228"/>
    </location>
</feature>
<dbReference type="PROSITE" id="PS00154">
    <property type="entry name" value="ATPASE_E1_E2"/>
    <property type="match status" value="1"/>
</dbReference>
<reference evidence="18" key="1">
    <citation type="submission" date="2024-06" db="EMBL/GenBank/DDBJ databases">
        <title>A Novel Isolate, Dehalogenimonas sp. Strain 4OHTPN, Dechlorinates Aromatic 4 Hydroxy chlorothalonil by a Novel Reductive Dehalogenase.</title>
        <authorList>
            <person name="Liu G."/>
        </authorList>
    </citation>
    <scope>NUCLEOTIDE SEQUENCE</scope>
    <source>
        <strain evidence="18">4OHTPN</strain>
    </source>
</reference>
<dbReference type="RefSeq" id="WP_353715204.1">
    <property type="nucleotide sequence ID" value="NZ_CP159307.1"/>
</dbReference>
<keyword evidence="10" id="KW-1278">Translocase</keyword>
<dbReference type="InterPro" id="IPR006122">
    <property type="entry name" value="HMA_Cu_ion-bd"/>
</dbReference>
<keyword evidence="12" id="KW-0406">Ion transport</keyword>
<dbReference type="FunFam" id="2.70.150.10:FF:000002">
    <property type="entry name" value="Copper-transporting ATPase 1, putative"/>
    <property type="match status" value="1"/>
</dbReference>
<dbReference type="SUPFAM" id="SSF81665">
    <property type="entry name" value="Calcium ATPase, transmembrane domain M"/>
    <property type="match status" value="1"/>
</dbReference>
<evidence type="ECO:0000256" key="12">
    <source>
        <dbReference type="ARBA" id="ARBA00023065"/>
    </source>
</evidence>
<evidence type="ECO:0000256" key="16">
    <source>
        <dbReference type="RuleBase" id="RU362081"/>
    </source>
</evidence>
<evidence type="ECO:0000256" key="9">
    <source>
        <dbReference type="ARBA" id="ARBA00022840"/>
    </source>
</evidence>
<keyword evidence="13 16" id="KW-0472">Membrane</keyword>
<comment type="subcellular location">
    <subcellularLocation>
        <location evidence="1">Cell membrane</location>
        <topology evidence="1">Multi-pass membrane protein</topology>
    </subcellularLocation>
</comment>
<sequence>MAIEQEFEIEGMDCAECAEKIEAAVSKIRGVASAQVLLSSSKLIVKPENGELQPGEVVKIVERLGYKIKPDKAAQSIALYVEGMDCADELAIIEKKFKNLPGLANFEVNLASQKVDVTYDPSRLSSQDIIKAIAETGMNARLAKTKARAKAWWQDFRVKLIAASGTLLLIAFILERIGLDHNIARFIYGASILVGGYFPAKMALAGLRARTLNIYTLLIFATIGAVGLGFWDEAAFLVFVYTWGAILETYATERARGSLKLLMELVPREALVKRDSQELALPVEEVRVGETVIVRPGERIPLDGTVMAGSSSVDQAPITGESIPVSKAPGDPVFAGSINQRGSLELKVSRLSQDTTLARIIHSVERSEAKKSSYQHFAERFSRIYTPAMFIVAIFVAVVPWLLGQPFTPWFYRALVVLVVSCSCGLALSVPISVLASVSAAAKKGVLIKGGADLEAAGSVDAIVFDKTGTLTIGLPKVADLIALNGSAPELLAVAASVESRSEHPLADAILRKAREDGVGVQPLEAFEALTGLGAKGTAGGNIYYVCNRRLCEQLDIPLENAEADLVRLESEGKTAVLVLGNGKVMGIIAVSDQLRPGAKEAIISLKKAGIKHIAMLTGDNEGTARAIASQTGIDEYKAQLMPEDKVAAVEELKRKYYKIAMVGDGVNDAPAMAAADVGIAMGAAGTDIALETADLALMSDDLSRIPYAFAASRKAVAVIKQNVVASVGIVVVVVALALFGKIGLVPGLLINEGSALIVMANGLRLLRG</sequence>
<dbReference type="InterPro" id="IPR001757">
    <property type="entry name" value="P_typ_ATPase"/>
</dbReference>
<keyword evidence="5 16" id="KW-0812">Transmembrane</keyword>
<feature type="transmembrane region" description="Helical" evidence="16">
    <location>
        <begin position="234"/>
        <end position="251"/>
    </location>
</feature>
<dbReference type="InterPro" id="IPR023298">
    <property type="entry name" value="ATPase_P-typ_TM_dom_sf"/>
</dbReference>
<dbReference type="Gene3D" id="2.70.150.10">
    <property type="entry name" value="Calcium-transporting ATPase, cytoplasmic transduction domain A"/>
    <property type="match status" value="1"/>
</dbReference>
<evidence type="ECO:0000256" key="15">
    <source>
        <dbReference type="ARBA" id="ARBA00033239"/>
    </source>
</evidence>
<dbReference type="GO" id="GO:0005886">
    <property type="term" value="C:plasma membrane"/>
    <property type="evidence" value="ECO:0007669"/>
    <property type="project" value="UniProtKB-SubCell"/>
</dbReference>
<evidence type="ECO:0000256" key="4">
    <source>
        <dbReference type="ARBA" id="ARBA00022448"/>
    </source>
</evidence>
<dbReference type="InterPro" id="IPR006121">
    <property type="entry name" value="HMA_dom"/>
</dbReference>
<organism evidence="18">
    <name type="scientific">Dehalogenimonas sp. 4OHTPN</name>
    <dbReference type="NCBI Taxonomy" id="3166643"/>
    <lineage>
        <taxon>Bacteria</taxon>
        <taxon>Bacillati</taxon>
        <taxon>Chloroflexota</taxon>
        <taxon>Dehalococcoidia</taxon>
        <taxon>Dehalococcoidales</taxon>
        <taxon>Dehalococcoidaceae</taxon>
        <taxon>Dehalogenimonas</taxon>
    </lineage>
</organism>
<evidence type="ECO:0000256" key="8">
    <source>
        <dbReference type="ARBA" id="ARBA00022741"/>
    </source>
</evidence>
<keyword evidence="4" id="KW-0813">Transport</keyword>
<keyword evidence="8 16" id="KW-0547">Nucleotide-binding</keyword>
<dbReference type="Pfam" id="PF00702">
    <property type="entry name" value="Hydrolase"/>
    <property type="match status" value="1"/>
</dbReference>
<dbReference type="InterPro" id="IPR027256">
    <property type="entry name" value="P-typ_ATPase_IB"/>
</dbReference>
<proteinExistence type="inferred from homology"/>
<accession>A0AAU8GAP3</accession>
<dbReference type="PANTHER" id="PTHR48085:SF5">
    <property type="entry name" value="CADMIUM_ZINC-TRANSPORTING ATPASE HMA4-RELATED"/>
    <property type="match status" value="1"/>
</dbReference>